<feature type="domain" description="L-arabinose isomerase central" evidence="7">
    <location>
        <begin position="195"/>
        <end position="311"/>
    </location>
</feature>
<keyword evidence="5" id="KW-0119">Carbohydrate metabolism</keyword>
<dbReference type="InterPro" id="IPR021133">
    <property type="entry name" value="HEAT_type_2"/>
</dbReference>
<dbReference type="Pfam" id="PF24856">
    <property type="entry name" value="AraA_central"/>
    <property type="match status" value="1"/>
</dbReference>
<dbReference type="PIRSF" id="PIRSF001478">
    <property type="entry name" value="L-ara_isomerase"/>
    <property type="match status" value="1"/>
</dbReference>
<proteinExistence type="predicted"/>
<evidence type="ECO:0000259" key="6">
    <source>
        <dbReference type="Pfam" id="PF11762"/>
    </source>
</evidence>
<dbReference type="SUPFAM" id="SSF50443">
    <property type="entry name" value="FucI/AraA C-terminal domain-like"/>
    <property type="match status" value="1"/>
</dbReference>
<keyword evidence="2" id="KW-0054">Arabinose catabolism</keyword>
<keyword evidence="1" id="KW-0479">Metal-binding</keyword>
<dbReference type="EC" id="5.3.1.4" evidence="8"/>
<comment type="caution">
    <text evidence="8">The sequence shown here is derived from an EMBL/GenBank/DDBJ whole genome shotgun (WGS) entry which is preliminary data.</text>
</comment>
<dbReference type="Pfam" id="PF11762">
    <property type="entry name" value="Arabinose_Iso_C"/>
    <property type="match status" value="1"/>
</dbReference>
<dbReference type="InterPro" id="IPR003762">
    <property type="entry name" value="Lara_isomerase"/>
</dbReference>
<gene>
    <name evidence="8" type="primary">araA_9</name>
    <name evidence="8" type="ORF">SDC9_87330</name>
</gene>
<dbReference type="PANTHER" id="PTHR38464:SF1">
    <property type="entry name" value="L-ARABINOSE ISOMERASE"/>
    <property type="match status" value="1"/>
</dbReference>
<dbReference type="PROSITE" id="PS50077">
    <property type="entry name" value="HEAT_REPEAT"/>
    <property type="match status" value="1"/>
</dbReference>
<dbReference type="GO" id="GO:0046872">
    <property type="term" value="F:metal ion binding"/>
    <property type="evidence" value="ECO:0007669"/>
    <property type="project" value="UniProtKB-KW"/>
</dbReference>
<protein>
    <submittedName>
        <fullName evidence="8">L-arabinose isomerase</fullName>
        <ecNumber evidence="8">5.3.1.4</ecNumber>
    </submittedName>
</protein>
<dbReference type="GO" id="GO:0019569">
    <property type="term" value="P:L-arabinose catabolic process to D-xylulose 5-phosphate"/>
    <property type="evidence" value="ECO:0007669"/>
    <property type="project" value="TreeGrafter"/>
</dbReference>
<organism evidence="8">
    <name type="scientific">bioreactor metagenome</name>
    <dbReference type="NCBI Taxonomy" id="1076179"/>
    <lineage>
        <taxon>unclassified sequences</taxon>
        <taxon>metagenomes</taxon>
        <taxon>ecological metagenomes</taxon>
    </lineage>
</organism>
<dbReference type="InterPro" id="IPR024664">
    <property type="entry name" value="Ara_Isoase_C"/>
</dbReference>
<reference evidence="8" key="1">
    <citation type="submission" date="2019-08" db="EMBL/GenBank/DDBJ databases">
        <authorList>
            <person name="Kucharzyk K."/>
            <person name="Murdoch R.W."/>
            <person name="Higgins S."/>
            <person name="Loffler F."/>
        </authorList>
    </citation>
    <scope>NUCLEOTIDE SEQUENCE</scope>
</reference>
<name>A0A644ZSY8_9ZZZZ</name>
<dbReference type="GO" id="GO:0005829">
    <property type="term" value="C:cytosol"/>
    <property type="evidence" value="ECO:0007669"/>
    <property type="project" value="TreeGrafter"/>
</dbReference>
<evidence type="ECO:0000256" key="2">
    <source>
        <dbReference type="ARBA" id="ARBA00022935"/>
    </source>
</evidence>
<dbReference type="EMBL" id="VSSQ01009091">
    <property type="protein sequence ID" value="MPM40684.1"/>
    <property type="molecule type" value="Genomic_DNA"/>
</dbReference>
<keyword evidence="3" id="KW-0464">Manganese</keyword>
<evidence type="ECO:0000256" key="1">
    <source>
        <dbReference type="ARBA" id="ARBA00022723"/>
    </source>
</evidence>
<accession>A0A644ZSY8</accession>
<feature type="domain" description="L-arabinose isomerase C-terminal" evidence="6">
    <location>
        <begin position="319"/>
        <end position="458"/>
    </location>
</feature>
<dbReference type="InterPro" id="IPR009015">
    <property type="entry name" value="Fucose_isomerase_N/cen_sf"/>
</dbReference>
<evidence type="ECO:0000259" key="7">
    <source>
        <dbReference type="Pfam" id="PF24856"/>
    </source>
</evidence>
<dbReference type="InterPro" id="IPR038583">
    <property type="entry name" value="AraA_N_sf"/>
</dbReference>
<evidence type="ECO:0000256" key="4">
    <source>
        <dbReference type="ARBA" id="ARBA00023235"/>
    </source>
</evidence>
<dbReference type="GO" id="GO:0008733">
    <property type="term" value="F:L-arabinose isomerase activity"/>
    <property type="evidence" value="ECO:0007669"/>
    <property type="project" value="UniProtKB-EC"/>
</dbReference>
<dbReference type="AlphaFoldDB" id="A0A644ZSY8"/>
<evidence type="ECO:0000256" key="3">
    <source>
        <dbReference type="ARBA" id="ARBA00023211"/>
    </source>
</evidence>
<evidence type="ECO:0000256" key="5">
    <source>
        <dbReference type="ARBA" id="ARBA00023277"/>
    </source>
</evidence>
<dbReference type="InterPro" id="IPR055390">
    <property type="entry name" value="AraA_central"/>
</dbReference>
<sequence length="464" mass="50851">MKEEKIGLLPLYLKLYDDTVPSMRPRIERFLNTIANALEREGLTIITAPVCRVEHEFRAAVEQLEAAGVAAIVTLHLAYSPSLESAEVLAGTKLPLIVLDTTEDFAFDSSVDADEILYNHGIHGVQDLCNLLRRNHKTFSVFAGHYSESDVLKRTARACRGAIIAKRMRSARVGLVGGPFAGMGDFCVPFEELQETIGLSIVPYDEAQGKARIDAVTQAELDAEWAADQGIFNVDPCVSRSLYDRAARVSLALRGWREEERLSAMTVNFLATEDSNPALPVMPFTECSKSMMNGVGYAGEGDVLTAALVGALLGVFPETTFSEMFCPDWKGNSIFLSHMGEFNYRVCAGKPRLTEKDFPFTNAENPTVAYGTFRAGKAAYVNLAPGGNGKYTLLCTQGEVLPVSGVNNMSESVNGWFRPSGRVSDYLERFSRLGGTHHSALVYGESLEELEMFARCMGFQFVAL</sequence>
<dbReference type="InterPro" id="IPR004216">
    <property type="entry name" value="Fuc/Ara_isomerase_C"/>
</dbReference>
<dbReference type="SUPFAM" id="SSF53743">
    <property type="entry name" value="FucI/AraA N-terminal and middle domains"/>
    <property type="match status" value="1"/>
</dbReference>
<evidence type="ECO:0000313" key="8">
    <source>
        <dbReference type="EMBL" id="MPM40684.1"/>
    </source>
</evidence>
<dbReference type="Gene3D" id="3.40.50.10940">
    <property type="match status" value="1"/>
</dbReference>
<keyword evidence="4 8" id="KW-0413">Isomerase</keyword>
<dbReference type="PANTHER" id="PTHR38464">
    <property type="entry name" value="L-ARABINOSE ISOMERASE"/>
    <property type="match status" value="1"/>
</dbReference>